<evidence type="ECO:0000313" key="3">
    <source>
        <dbReference type="Proteomes" id="UP001189429"/>
    </source>
</evidence>
<gene>
    <name evidence="2" type="ORF">PCOR1329_LOCUS48111</name>
</gene>
<accession>A0ABN9UFD8</accession>
<feature type="compositionally biased region" description="Basic and acidic residues" evidence="1">
    <location>
        <begin position="153"/>
        <end position="166"/>
    </location>
</feature>
<evidence type="ECO:0000256" key="1">
    <source>
        <dbReference type="SAM" id="MobiDB-lite"/>
    </source>
</evidence>
<protein>
    <submittedName>
        <fullName evidence="2">Uncharacterized protein</fullName>
    </submittedName>
</protein>
<keyword evidence="3" id="KW-1185">Reference proteome</keyword>
<evidence type="ECO:0000313" key="2">
    <source>
        <dbReference type="EMBL" id="CAK0858271.1"/>
    </source>
</evidence>
<dbReference type="EMBL" id="CAUYUJ010015805">
    <property type="protein sequence ID" value="CAK0858271.1"/>
    <property type="molecule type" value="Genomic_DNA"/>
</dbReference>
<feature type="region of interest" description="Disordered" evidence="1">
    <location>
        <begin position="153"/>
        <end position="176"/>
    </location>
</feature>
<dbReference type="Proteomes" id="UP001189429">
    <property type="component" value="Unassembled WGS sequence"/>
</dbReference>
<sequence>MAGREVVVVIDSAPRAQRNVWMGDWRTWVPFYFPRSFRGDFGWSPDLMSAKRALLAEVSTLRAAFGPNDTAKLVLHGDRGDKFEESFRLNEDPQLARCDREKQRIAIERGNYEDDDQLKRANQLAIGRDGKGDDGQTKWESYDESKWVDYDDQRVNESSRETDKSYETVGCGFMRK</sequence>
<organism evidence="2 3">
    <name type="scientific">Prorocentrum cordatum</name>
    <dbReference type="NCBI Taxonomy" id="2364126"/>
    <lineage>
        <taxon>Eukaryota</taxon>
        <taxon>Sar</taxon>
        <taxon>Alveolata</taxon>
        <taxon>Dinophyceae</taxon>
        <taxon>Prorocentrales</taxon>
        <taxon>Prorocentraceae</taxon>
        <taxon>Prorocentrum</taxon>
    </lineage>
</organism>
<comment type="caution">
    <text evidence="2">The sequence shown here is derived from an EMBL/GenBank/DDBJ whole genome shotgun (WGS) entry which is preliminary data.</text>
</comment>
<reference evidence="2" key="1">
    <citation type="submission" date="2023-10" db="EMBL/GenBank/DDBJ databases">
        <authorList>
            <person name="Chen Y."/>
            <person name="Shah S."/>
            <person name="Dougan E. K."/>
            <person name="Thang M."/>
            <person name="Chan C."/>
        </authorList>
    </citation>
    <scope>NUCLEOTIDE SEQUENCE [LARGE SCALE GENOMIC DNA]</scope>
</reference>
<proteinExistence type="predicted"/>
<name>A0ABN9UFD8_9DINO</name>